<dbReference type="RefSeq" id="WP_170137049.1">
    <property type="nucleotide sequence ID" value="NZ_QUNS01000010.1"/>
</dbReference>
<proteinExistence type="predicted"/>
<comment type="caution">
    <text evidence="1">The sequence shown here is derived from an EMBL/GenBank/DDBJ whole genome shotgun (WGS) entry which is preliminary data.</text>
</comment>
<accession>A0A3E0HGT7</accession>
<evidence type="ECO:0000313" key="2">
    <source>
        <dbReference type="Proteomes" id="UP000256884"/>
    </source>
</evidence>
<protein>
    <submittedName>
        <fullName evidence="1">Uncharacterized protein</fullName>
    </submittedName>
</protein>
<sequence length="51" mass="5483">MKKSILNLGKTLNKTEQTQISGGSEIVGLCDFRGNCPRGSYCADGYVCLRG</sequence>
<dbReference type="EMBL" id="QUNS01000010">
    <property type="protein sequence ID" value="REH45025.1"/>
    <property type="molecule type" value="Genomic_DNA"/>
</dbReference>
<reference evidence="1 2" key="1">
    <citation type="submission" date="2018-08" db="EMBL/GenBank/DDBJ databases">
        <title>Genomic Encyclopedia of Type Strains, Phase IV (KMG-IV): sequencing the most valuable type-strain genomes for metagenomic binning, comparative biology and taxonomic classification.</title>
        <authorList>
            <person name="Goeker M."/>
        </authorList>
    </citation>
    <scope>NUCLEOTIDE SEQUENCE [LARGE SCALE GENOMIC DNA]</scope>
    <source>
        <strain evidence="1 2">DSM 18841</strain>
    </source>
</reference>
<evidence type="ECO:0000313" key="1">
    <source>
        <dbReference type="EMBL" id="REH45025.1"/>
    </source>
</evidence>
<name>A0A3E0HGT7_9FLAO</name>
<dbReference type="AlphaFoldDB" id="A0A3E0HGT7"/>
<organism evidence="1 2">
    <name type="scientific">Tenacibaculum gallaicum</name>
    <dbReference type="NCBI Taxonomy" id="561505"/>
    <lineage>
        <taxon>Bacteria</taxon>
        <taxon>Pseudomonadati</taxon>
        <taxon>Bacteroidota</taxon>
        <taxon>Flavobacteriia</taxon>
        <taxon>Flavobacteriales</taxon>
        <taxon>Flavobacteriaceae</taxon>
        <taxon>Tenacibaculum</taxon>
    </lineage>
</organism>
<keyword evidence="2" id="KW-1185">Reference proteome</keyword>
<gene>
    <name evidence="1" type="ORF">C7448_11053</name>
</gene>
<dbReference type="Proteomes" id="UP000256884">
    <property type="component" value="Unassembled WGS sequence"/>
</dbReference>